<sequence length="131" mass="14168">MASVCSLTTRVQVPSQLSSSSSEVTGAGAQSLSTSRVTCAPSNSSLLVTPLASRKCDLTGKKANNGYNVSFSNHRTKKLQGANLQYKRLWWEEANRFVKLRLSTKALKTVEKKGLSTMAKEAGIDLLDFAI</sequence>
<evidence type="ECO:0000313" key="8">
    <source>
        <dbReference type="Proteomes" id="UP001162541"/>
    </source>
</evidence>
<keyword evidence="3" id="KW-0687">Ribonucleoprotein</keyword>
<evidence type="ECO:0000313" key="7">
    <source>
        <dbReference type="Proteomes" id="UP000077202"/>
    </source>
</evidence>
<keyword evidence="2" id="KW-0689">Ribosomal protein</keyword>
<keyword evidence="7" id="KW-1185">Reference proteome</keyword>
<evidence type="ECO:0000313" key="6">
    <source>
        <dbReference type="EMBL" id="OAE33704.1"/>
    </source>
</evidence>
<evidence type="ECO:0000256" key="4">
    <source>
        <dbReference type="ARBA" id="ARBA00035265"/>
    </source>
</evidence>
<proteinExistence type="inferred from homology"/>
<evidence type="ECO:0000313" key="5">
    <source>
        <dbReference type="EMBL" id="BBN07625.1"/>
    </source>
</evidence>
<dbReference type="NCBIfam" id="TIGR00009">
    <property type="entry name" value="L28"/>
    <property type="match status" value="1"/>
</dbReference>
<dbReference type="SUPFAM" id="SSF143800">
    <property type="entry name" value="L28p-like"/>
    <property type="match status" value="1"/>
</dbReference>
<dbReference type="InterPro" id="IPR001383">
    <property type="entry name" value="Ribosomal_bL28_bact-type"/>
</dbReference>
<dbReference type="InterPro" id="IPR026569">
    <property type="entry name" value="Ribosomal_bL28"/>
</dbReference>
<reference evidence="6 7" key="1">
    <citation type="submission" date="2016-03" db="EMBL/GenBank/DDBJ databases">
        <title>Mechanisms controlling the formation of the plant cell surface in tip-growing cells are functionally conserved among land plants.</title>
        <authorList>
            <person name="Honkanen S."/>
            <person name="Jones V.A."/>
            <person name="Morieri G."/>
            <person name="Champion C."/>
            <person name="Hetherington A.J."/>
            <person name="Kelly S."/>
            <person name="Saint-Marcoux D."/>
            <person name="Proust H."/>
            <person name="Prescott H."/>
            <person name="Dolan L."/>
        </authorList>
    </citation>
    <scope>NUCLEOTIDE SEQUENCE [LARGE SCALE GENOMIC DNA]</scope>
    <source>
        <strain evidence="7">cv. Tak-1 and cv. Tak-2</strain>
        <tissue evidence="6">Whole gametophyte</tissue>
    </source>
</reference>
<evidence type="ECO:0000256" key="3">
    <source>
        <dbReference type="ARBA" id="ARBA00023274"/>
    </source>
</evidence>
<dbReference type="PANTHER" id="PTHR13528:SF2">
    <property type="entry name" value="LARGE RIBOSOMAL SUBUNIT PROTEIN BL28M"/>
    <property type="match status" value="1"/>
</dbReference>
<reference evidence="8" key="3">
    <citation type="journal article" date="2020" name="Curr. Biol.">
        <title>Chromatin organization in early land plants reveals an ancestral association between H3K27me3, transposons, and constitutive heterochromatin.</title>
        <authorList>
            <person name="Montgomery S.A."/>
            <person name="Tanizawa Y."/>
            <person name="Galik B."/>
            <person name="Wang N."/>
            <person name="Ito T."/>
            <person name="Mochizuki T."/>
            <person name="Akimcheva S."/>
            <person name="Bowman J.L."/>
            <person name="Cognat V."/>
            <person name="Marechal-Drouard L."/>
            <person name="Ekker H."/>
            <person name="Hong S.F."/>
            <person name="Kohchi T."/>
            <person name="Lin S.S."/>
            <person name="Liu L.D."/>
            <person name="Nakamura Y."/>
            <person name="Valeeva L.R."/>
            <person name="Shakirov E.V."/>
            <person name="Shippen D.E."/>
            <person name="Wei W.L."/>
            <person name="Yagura M."/>
            <person name="Yamaoka S."/>
            <person name="Yamato K.T."/>
            <person name="Liu C."/>
            <person name="Berger F."/>
        </authorList>
    </citation>
    <scope>NUCLEOTIDE SEQUENCE [LARGE SCALE GENOMIC DNA]</scope>
    <source>
        <strain evidence="8">Tak-1</strain>
    </source>
</reference>
<dbReference type="Proteomes" id="UP000077202">
    <property type="component" value="Unassembled WGS sequence"/>
</dbReference>
<reference evidence="5" key="2">
    <citation type="journal article" date="2019" name="Curr. Biol.">
        <title>Chromatin organization in early land plants reveals an ancestral association between H3K27me3, transposons, and constitutive heterochromatin.</title>
        <authorList>
            <person name="Montgomery S.A."/>
            <person name="Tanizawa Y."/>
            <person name="Galik B."/>
            <person name="Wang N."/>
            <person name="Ito T."/>
            <person name="Mochizuki T."/>
            <person name="Akimcheva S."/>
            <person name="Bowman J."/>
            <person name="Cognat V."/>
            <person name="Drouard L."/>
            <person name="Ekker H."/>
            <person name="Houng S."/>
            <person name="Kohchi T."/>
            <person name="Lin S."/>
            <person name="Liu L.D."/>
            <person name="Nakamura Y."/>
            <person name="Valeeva L.R."/>
            <person name="Shakirov E.V."/>
            <person name="Shippen D.E."/>
            <person name="Wei W."/>
            <person name="Yagura M."/>
            <person name="Yamaoka S."/>
            <person name="Yamato K.T."/>
            <person name="Liu C."/>
            <person name="Berger F."/>
        </authorList>
    </citation>
    <scope>NUCLEOTIDE SEQUENCE [LARGE SCALE GENOMIC DNA]</scope>
    <source>
        <strain evidence="5">Tak-1</strain>
    </source>
</reference>
<protein>
    <recommendedName>
        <fullName evidence="4">Large ribosomal subunit protein bL28c</fullName>
    </recommendedName>
</protein>
<dbReference type="GO" id="GO:0005840">
    <property type="term" value="C:ribosome"/>
    <property type="evidence" value="ECO:0007669"/>
    <property type="project" value="UniProtKB-KW"/>
</dbReference>
<dbReference type="PANTHER" id="PTHR13528">
    <property type="entry name" value="39S RIBOSOMAL PROTEIN L28, MITOCHONDRIAL"/>
    <property type="match status" value="1"/>
</dbReference>
<evidence type="ECO:0000256" key="2">
    <source>
        <dbReference type="ARBA" id="ARBA00022980"/>
    </source>
</evidence>
<dbReference type="GO" id="GO:0006412">
    <property type="term" value="P:translation"/>
    <property type="evidence" value="ECO:0007669"/>
    <property type="project" value="InterPro"/>
</dbReference>
<dbReference type="AlphaFoldDB" id="A0A176WLG6"/>
<dbReference type="GO" id="GO:1990904">
    <property type="term" value="C:ribonucleoprotein complex"/>
    <property type="evidence" value="ECO:0007669"/>
    <property type="project" value="UniProtKB-KW"/>
</dbReference>
<name>A0A176WLG6_MARPO</name>
<comment type="similarity">
    <text evidence="1">Belongs to the bacterial ribosomal protein bL28 family.</text>
</comment>
<dbReference type="EMBL" id="LVLJ01000591">
    <property type="protein sequence ID" value="OAE33704.1"/>
    <property type="molecule type" value="Genomic_DNA"/>
</dbReference>
<gene>
    <name evidence="6" type="ORF">AXG93_2651s1160</name>
    <name evidence="5" type="ORF">Mp_4g05120</name>
</gene>
<dbReference type="InterPro" id="IPR034704">
    <property type="entry name" value="Ribosomal_bL28/bL31-like_sf"/>
</dbReference>
<dbReference type="Gene3D" id="2.30.170.40">
    <property type="entry name" value="Ribosomal protein L28/L24"/>
    <property type="match status" value="1"/>
</dbReference>
<accession>A0A176WLG6</accession>
<dbReference type="InterPro" id="IPR037147">
    <property type="entry name" value="Ribosomal_bL28_sf"/>
</dbReference>
<evidence type="ECO:0000256" key="1">
    <source>
        <dbReference type="ARBA" id="ARBA00008760"/>
    </source>
</evidence>
<dbReference type="Pfam" id="PF00830">
    <property type="entry name" value="Ribosomal_L28"/>
    <property type="match status" value="1"/>
</dbReference>
<dbReference type="GO" id="GO:0003735">
    <property type="term" value="F:structural constituent of ribosome"/>
    <property type="evidence" value="ECO:0007669"/>
    <property type="project" value="InterPro"/>
</dbReference>
<dbReference type="EMBL" id="AP019869">
    <property type="protein sequence ID" value="BBN07625.1"/>
    <property type="molecule type" value="Genomic_DNA"/>
</dbReference>
<dbReference type="Proteomes" id="UP001162541">
    <property type="component" value="Chromosome 4"/>
</dbReference>
<dbReference type="HAMAP" id="MF_00373">
    <property type="entry name" value="Ribosomal_bL28"/>
    <property type="match status" value="1"/>
</dbReference>
<organism evidence="6 7">
    <name type="scientific">Marchantia polymorpha subsp. ruderalis</name>
    <dbReference type="NCBI Taxonomy" id="1480154"/>
    <lineage>
        <taxon>Eukaryota</taxon>
        <taxon>Viridiplantae</taxon>
        <taxon>Streptophyta</taxon>
        <taxon>Embryophyta</taxon>
        <taxon>Marchantiophyta</taxon>
        <taxon>Marchantiopsida</taxon>
        <taxon>Marchantiidae</taxon>
        <taxon>Marchantiales</taxon>
        <taxon>Marchantiaceae</taxon>
        <taxon>Marchantia</taxon>
    </lineage>
</organism>